<sequence>MSVKVVWPQGSMALLTQLEADSISLNSRGELYDLYRNCSLAVLNSGNLTDNSKELLENYQNFEINVVRNERGLKIELINPPESSIVDGEIVSMLQKHLFSVLRDIVLTNVAHKELLKLSSDKLSKSQGITNWIFLILRNAGALLADTQPNIAVCWGGHSISTEEYNYAYKVGKELGLRKIDICTGCGPGIMEAPMRGSIMGHIQQSAEYCRRIGLTEPSIIAAEPPNSMVSELVILPDIEKRLEAFVRLGHVLIVFPGGPGTAEELLFILGIKLLRENRHNPVPLILTGNDKSRPYFEALDSFLKSSLGDEISRYYQIIINDPKAVAIEVSKGLETVHEHRNLVHESYCFNWSLTIPEELQKPFEVNHENMSALDLHKDQEPWKLAAALRRAFSGIVTGNVKEYGIKMVAEKGPFTLHGDKEIIDNMDKLMRDFIAQGRILLSERKYKPCYRFEHDK</sequence>
<evidence type="ECO:0000256" key="1">
    <source>
        <dbReference type="ARBA" id="ARBA00000274"/>
    </source>
</evidence>
<comment type="catalytic activity">
    <reaction evidence="1">
        <text>AMP + H2O = D-ribose 5-phosphate + adenine</text>
        <dbReference type="Rhea" id="RHEA:20129"/>
        <dbReference type="ChEBI" id="CHEBI:15377"/>
        <dbReference type="ChEBI" id="CHEBI:16708"/>
        <dbReference type="ChEBI" id="CHEBI:78346"/>
        <dbReference type="ChEBI" id="CHEBI:456215"/>
        <dbReference type="EC" id="3.2.2.4"/>
    </reaction>
</comment>
<dbReference type="HOGENOM" id="CLU_047550_0_0_6"/>
<dbReference type="NCBIfam" id="NF038390">
    <property type="entry name" value="Nsidase_PpnN"/>
    <property type="match status" value="1"/>
</dbReference>
<dbReference type="InterPro" id="IPR037153">
    <property type="entry name" value="PpnN-like_sf"/>
</dbReference>
<dbReference type="SUPFAM" id="SSF102405">
    <property type="entry name" value="MCP/YpsA-like"/>
    <property type="match status" value="1"/>
</dbReference>
<dbReference type="PANTHER" id="PTHR43393">
    <property type="entry name" value="CYTOKININ RIBOSIDE 5'-MONOPHOSPHATE PHOSPHORIBOHYDROLASE"/>
    <property type="match status" value="1"/>
</dbReference>
<evidence type="ECO:0000256" key="3">
    <source>
        <dbReference type="ARBA" id="ARBA00031983"/>
    </source>
</evidence>
<name>E8LJG5_SUCHY</name>
<dbReference type="GO" id="GO:0005829">
    <property type="term" value="C:cytosol"/>
    <property type="evidence" value="ECO:0007669"/>
    <property type="project" value="TreeGrafter"/>
</dbReference>
<evidence type="ECO:0000313" key="6">
    <source>
        <dbReference type="EMBL" id="EFY07263.1"/>
    </source>
</evidence>
<accession>E8LJG5</accession>
<gene>
    <name evidence="6" type="ORF">HMPREF9444_00844</name>
</gene>
<protein>
    <recommendedName>
        <fullName evidence="3">AMP nucleosidase</fullName>
        <ecNumber evidence="2">3.2.2.4</ecNumber>
    </recommendedName>
    <alternativeName>
        <fullName evidence="3">AMP nucleosidase</fullName>
    </alternativeName>
</protein>
<evidence type="ECO:0000259" key="5">
    <source>
        <dbReference type="Pfam" id="PF14793"/>
    </source>
</evidence>
<feature type="domain" description="Pyrimidine/purine nucleotide 5'-monophosphate nucleosidase C-terminal" evidence="4">
    <location>
        <begin position="335"/>
        <end position="452"/>
    </location>
</feature>
<dbReference type="Gene3D" id="3.40.50.450">
    <property type="match status" value="1"/>
</dbReference>
<comment type="caution">
    <text evidence="6">The sequence shown here is derived from an EMBL/GenBank/DDBJ whole genome shotgun (WGS) entry which is preliminary data.</text>
</comment>
<evidence type="ECO:0000313" key="7">
    <source>
        <dbReference type="Proteomes" id="UP000018458"/>
    </source>
</evidence>
<evidence type="ECO:0000259" key="4">
    <source>
        <dbReference type="Pfam" id="PF11892"/>
    </source>
</evidence>
<dbReference type="EMBL" id="AEVO01000042">
    <property type="protein sequence ID" value="EFY07263.1"/>
    <property type="molecule type" value="Genomic_DNA"/>
</dbReference>
<keyword evidence="7" id="KW-1185">Reference proteome</keyword>
<dbReference type="Gene3D" id="3.30.1850.10">
    <property type="entry name" value="MoCo carrier protein-like"/>
    <property type="match status" value="1"/>
</dbReference>
<dbReference type="InterPro" id="IPR027820">
    <property type="entry name" value="PpnN_N"/>
</dbReference>
<organism evidence="6 7">
    <name type="scientific">Succinatimonas hippei (strain DSM 22608 / JCM 16073 / KCTC 15190 / YIT 12066)</name>
    <dbReference type="NCBI Taxonomy" id="762983"/>
    <lineage>
        <taxon>Bacteria</taxon>
        <taxon>Pseudomonadati</taxon>
        <taxon>Pseudomonadota</taxon>
        <taxon>Gammaproteobacteria</taxon>
        <taxon>Aeromonadales</taxon>
        <taxon>Succinivibrionaceae</taxon>
        <taxon>Succinatimonas</taxon>
    </lineage>
</organism>
<dbReference type="InterPro" id="IPR031100">
    <property type="entry name" value="LOG_fam"/>
</dbReference>
<reference evidence="6 7" key="1">
    <citation type="submission" date="2011-01" db="EMBL/GenBank/DDBJ databases">
        <authorList>
            <person name="Weinstock G."/>
            <person name="Sodergren E."/>
            <person name="Clifton S."/>
            <person name="Fulton L."/>
            <person name="Fulton B."/>
            <person name="Courtney L."/>
            <person name="Fronick C."/>
            <person name="Harrison M."/>
            <person name="Strong C."/>
            <person name="Farmer C."/>
            <person name="Delahaunty K."/>
            <person name="Markovic C."/>
            <person name="Hall O."/>
            <person name="Minx P."/>
            <person name="Tomlinson C."/>
            <person name="Mitreva M."/>
            <person name="Hou S."/>
            <person name="Chen J."/>
            <person name="Wollam A."/>
            <person name="Pepin K.H."/>
            <person name="Johnson M."/>
            <person name="Bhonagiri V."/>
            <person name="Zhang X."/>
            <person name="Suruliraj S."/>
            <person name="Warren W."/>
            <person name="Chinwalla A."/>
            <person name="Mardis E.R."/>
            <person name="Wilson R.K."/>
        </authorList>
    </citation>
    <scope>NUCLEOTIDE SEQUENCE [LARGE SCALE GENOMIC DNA]</scope>
    <source>
        <strain evidence="7">DSM 22608 / JCM 16073 / KCTC 15190 / YIT 12066</strain>
    </source>
</reference>
<dbReference type="Pfam" id="PF14793">
    <property type="entry name" value="DUF4478"/>
    <property type="match status" value="1"/>
</dbReference>
<dbReference type="EC" id="3.2.2.4" evidence="2"/>
<dbReference type="OrthoDB" id="9801098at2"/>
<dbReference type="InterPro" id="IPR021826">
    <property type="entry name" value="PpnN_C"/>
</dbReference>
<dbReference type="Pfam" id="PF03641">
    <property type="entry name" value="Lysine_decarbox"/>
    <property type="match status" value="1"/>
</dbReference>
<dbReference type="RefSeq" id="WP_009143053.1">
    <property type="nucleotide sequence ID" value="NZ_GL830979.1"/>
</dbReference>
<dbReference type="AlphaFoldDB" id="E8LJG5"/>
<dbReference type="InterPro" id="IPR049788">
    <property type="entry name" value="PpnN"/>
</dbReference>
<evidence type="ECO:0000256" key="2">
    <source>
        <dbReference type="ARBA" id="ARBA00011985"/>
    </source>
</evidence>
<dbReference type="eggNOG" id="COG1611">
    <property type="taxonomic scope" value="Bacteria"/>
</dbReference>
<dbReference type="PANTHER" id="PTHR43393:SF1">
    <property type="entry name" value="PYRIMIDINE_PURINE NUCLEOTIDE 5'-MONOPHOSPHATE NUCLEOSIDASE"/>
    <property type="match status" value="1"/>
</dbReference>
<feature type="domain" description="Pyrimidine/purine nucleotide 5'-monophosphate nucleosidase N-terminal" evidence="5">
    <location>
        <begin position="6"/>
        <end position="109"/>
    </location>
</feature>
<dbReference type="STRING" id="762983.HMPREF9444_00844"/>
<dbReference type="Proteomes" id="UP000018458">
    <property type="component" value="Unassembled WGS sequence"/>
</dbReference>
<dbReference type="GO" id="GO:0008714">
    <property type="term" value="F:AMP nucleosidase activity"/>
    <property type="evidence" value="ECO:0007669"/>
    <property type="project" value="UniProtKB-EC"/>
</dbReference>
<dbReference type="InterPro" id="IPR052341">
    <property type="entry name" value="LOG_family_nucleotidases"/>
</dbReference>
<dbReference type="Pfam" id="PF11892">
    <property type="entry name" value="PpnN_C"/>
    <property type="match status" value="1"/>
</dbReference>
<proteinExistence type="predicted"/>